<evidence type="ECO:0008006" key="3">
    <source>
        <dbReference type="Google" id="ProtNLM"/>
    </source>
</evidence>
<dbReference type="Gene3D" id="3.10.620.30">
    <property type="match status" value="1"/>
</dbReference>
<dbReference type="EMBL" id="QFFG01000006">
    <property type="protein sequence ID" value="PWG04375.1"/>
    <property type="molecule type" value="Genomic_DNA"/>
</dbReference>
<reference evidence="1 2" key="1">
    <citation type="submission" date="2018-05" db="EMBL/GenBank/DDBJ databases">
        <title>Polaribacter aquimarinus sp. nov., isolated from sediment in a sediment of sea.</title>
        <authorList>
            <person name="Lu D."/>
        </authorList>
    </citation>
    <scope>NUCLEOTIDE SEQUENCE [LARGE SCALE GENOMIC DNA]</scope>
    <source>
        <strain evidence="1 2">ZY113</strain>
    </source>
</reference>
<proteinExistence type="predicted"/>
<gene>
    <name evidence="1" type="ORF">DIS07_13295</name>
</gene>
<dbReference type="SUPFAM" id="SSF54001">
    <property type="entry name" value="Cysteine proteinases"/>
    <property type="match status" value="1"/>
</dbReference>
<dbReference type="Gene3D" id="2.60.40.3140">
    <property type="match status" value="1"/>
</dbReference>
<dbReference type="AlphaFoldDB" id="A0A2U2J7R5"/>
<organism evidence="1 2">
    <name type="scientific">Polaribacter aquimarinus</name>
    <dbReference type="NCBI Taxonomy" id="2100726"/>
    <lineage>
        <taxon>Bacteria</taxon>
        <taxon>Pseudomonadati</taxon>
        <taxon>Bacteroidota</taxon>
        <taxon>Flavobacteriia</taxon>
        <taxon>Flavobacteriales</taxon>
        <taxon>Flavobacteriaceae</taxon>
    </lineage>
</organism>
<sequence>MKKIALIFFLSTMSLMSQKERSLSLGRTSLEELKLIGYEKDSTASALVLYEQANRYPDKNEDEIPRTDFYFRIKIFDKSAFDLADVQIYLRKNERLLDVKAISYNLTDEGTMDKKFLNEDDIFSIDETNNWTSKKFTIPNIKEGSVIEYRYSILSPYLVIDDWYFQSDIPKLKSEFKASILGNYKYNIKVTGFQKLNTNDAQIDKKCVYLDGIGFGSCVVYTYAMENIPAFKEEDFMLSKKNYISRLSFDLKSRTSYQGEIKNYTTTWKKADKNLKKYFFNNQISKKNFFKKQIPKTIFLIKNQLDKAKKIYSFIQNHYTWNGNYWRNSDAKLKKAFDEKSGDVGEINLSLFNSLQAAGIDTKLVVLSTRKNGLTTKIYPVIFDYNYVVVQALINNKTYYLDATNKFLPFGQVPFKAINGEARVLDFNNESYWVRLKPQFPSSVNLTVRLKLNDDENLEGGVMIRRTGYYAINQRRKLSLLTEDKYIEDFESDYPYTEVESIEFRNKTELEKPLSEIYKIKIIDENGSSDKIRINPILFYRLQKNPFKLKERNFPVDFGYTRKQNYSIVLSIPDEYEIYQVPKDIAISLPNDGGTFIYKTIKKGNNISLYARLNISRRIFSNEEYFALKEFYKQIIIAENSLITLKRKL</sequence>
<evidence type="ECO:0000313" key="1">
    <source>
        <dbReference type="EMBL" id="PWG04375.1"/>
    </source>
</evidence>
<accession>A0A2U2J7R5</accession>
<dbReference type="Proteomes" id="UP000245670">
    <property type="component" value="Unassembled WGS sequence"/>
</dbReference>
<dbReference type="InterPro" id="IPR038765">
    <property type="entry name" value="Papain-like_cys_pep_sf"/>
</dbReference>
<evidence type="ECO:0000313" key="2">
    <source>
        <dbReference type="Proteomes" id="UP000245670"/>
    </source>
</evidence>
<keyword evidence="2" id="KW-1185">Reference proteome</keyword>
<dbReference type="RefSeq" id="WP_109405745.1">
    <property type="nucleotide sequence ID" value="NZ_QFFG01000006.1"/>
</dbReference>
<name>A0A2U2J7R5_9FLAO</name>
<dbReference type="OrthoDB" id="98874at2"/>
<dbReference type="Gene3D" id="2.60.120.1130">
    <property type="match status" value="1"/>
</dbReference>
<comment type="caution">
    <text evidence="1">The sequence shown here is derived from an EMBL/GenBank/DDBJ whole genome shotgun (WGS) entry which is preliminary data.</text>
</comment>
<protein>
    <recommendedName>
        <fullName evidence="3">DUF3857 domain-containing protein</fullName>
    </recommendedName>
</protein>